<dbReference type="InterPro" id="IPR013849">
    <property type="entry name" value="DNA_helicase_Holl-junc_RuvA_I"/>
</dbReference>
<feature type="non-terminal residue" evidence="2">
    <location>
        <position position="36"/>
    </location>
</feature>
<name>A0ABD6IEY8_MESHY</name>
<reference evidence="2 3" key="1">
    <citation type="submission" date="2018-07" db="EMBL/GenBank/DDBJ databases">
        <title>Genetic characterization of Mycoplasma hyopneumoniae, M. hyorhinis and M. flocculare isolates through whole genome sequencing analysis: comparative analysis of sequence types and putative genes involved in virulence.</title>
        <authorList>
            <person name="Fourour S."/>
            <person name="Lucas P."/>
            <person name="Touzain F."/>
            <person name="Tocqueville V."/>
            <person name="Kempf I."/>
            <person name="Marois-Crehan C."/>
        </authorList>
    </citation>
    <scope>NUCLEOTIDE SEQUENCE [LARGE SCALE GENOMIC DNA]</scope>
    <source>
        <strain evidence="2 3">MHR389</strain>
    </source>
</reference>
<dbReference type="Proteomes" id="UP001193384">
    <property type="component" value="Unassembled WGS sequence"/>
</dbReference>
<protein>
    <submittedName>
        <fullName evidence="2">Holliday junction branch migration protein RuvA</fullName>
    </submittedName>
</protein>
<evidence type="ECO:0000313" key="2">
    <source>
        <dbReference type="EMBL" id="MXR44111.1"/>
    </source>
</evidence>
<dbReference type="Pfam" id="PF01330">
    <property type="entry name" value="RuvA_N"/>
    <property type="match status" value="1"/>
</dbReference>
<evidence type="ECO:0000259" key="1">
    <source>
        <dbReference type="Pfam" id="PF01330"/>
    </source>
</evidence>
<evidence type="ECO:0000313" key="3">
    <source>
        <dbReference type="Proteomes" id="UP001193384"/>
    </source>
</evidence>
<comment type="caution">
    <text evidence="2">The sequence shown here is derived from an EMBL/GenBank/DDBJ whole genome shotgun (WGS) entry which is preliminary data.</text>
</comment>
<feature type="domain" description="DNA helicase Holliday junction RuvA type" evidence="1">
    <location>
        <begin position="4"/>
        <end position="31"/>
    </location>
</feature>
<organism evidence="2 3">
    <name type="scientific">Mesomycoplasma hyorhinis</name>
    <name type="common">Mycoplasma hyorhinis</name>
    <dbReference type="NCBI Taxonomy" id="2100"/>
    <lineage>
        <taxon>Bacteria</taxon>
        <taxon>Bacillati</taxon>
        <taxon>Mycoplasmatota</taxon>
        <taxon>Mycoplasmoidales</taxon>
        <taxon>Metamycoplasmataceae</taxon>
        <taxon>Mesomycoplasma</taxon>
    </lineage>
</organism>
<dbReference type="Gene3D" id="2.40.50.140">
    <property type="entry name" value="Nucleic acid-binding proteins"/>
    <property type="match status" value="1"/>
</dbReference>
<proteinExistence type="predicted"/>
<gene>
    <name evidence="2" type="ORF">DR101_04255</name>
</gene>
<accession>A0ABD6IEY8</accession>
<sequence>MQIYQYGKIVSKNKNYLIIDNHGSGYLVYVPRIDRF</sequence>
<dbReference type="RefSeq" id="WP_272951591.1">
    <property type="nucleotide sequence ID" value="NZ_QQQW01000110.1"/>
</dbReference>
<dbReference type="EMBL" id="QQQW01000110">
    <property type="protein sequence ID" value="MXR44111.1"/>
    <property type="molecule type" value="Genomic_DNA"/>
</dbReference>
<dbReference type="AlphaFoldDB" id="A0ABD6IEY8"/>
<dbReference type="InterPro" id="IPR012340">
    <property type="entry name" value="NA-bd_OB-fold"/>
</dbReference>